<dbReference type="PROSITE" id="PS50158">
    <property type="entry name" value="ZF_CCHC"/>
    <property type="match status" value="1"/>
</dbReference>
<evidence type="ECO:0000313" key="4">
    <source>
        <dbReference type="EMBL" id="GBG63127.1"/>
    </source>
</evidence>
<proteinExistence type="predicted"/>
<organism evidence="4 5">
    <name type="scientific">Chara braunii</name>
    <name type="common">Braun's stonewort</name>
    <dbReference type="NCBI Taxonomy" id="69332"/>
    <lineage>
        <taxon>Eukaryota</taxon>
        <taxon>Viridiplantae</taxon>
        <taxon>Streptophyta</taxon>
        <taxon>Charophyceae</taxon>
        <taxon>Charales</taxon>
        <taxon>Characeae</taxon>
        <taxon>Chara</taxon>
    </lineage>
</organism>
<keyword evidence="5" id="KW-1185">Reference proteome</keyword>
<keyword evidence="1" id="KW-0862">Zinc</keyword>
<dbReference type="InterPro" id="IPR001878">
    <property type="entry name" value="Znf_CCHC"/>
</dbReference>
<evidence type="ECO:0000313" key="5">
    <source>
        <dbReference type="Proteomes" id="UP000265515"/>
    </source>
</evidence>
<feature type="compositionally biased region" description="Basic and acidic residues" evidence="2">
    <location>
        <begin position="1"/>
        <end position="64"/>
    </location>
</feature>
<evidence type="ECO:0000259" key="3">
    <source>
        <dbReference type="PROSITE" id="PS50158"/>
    </source>
</evidence>
<sequence>MAGHGDQRDYGGSSHDHGWSGRDQGGSEREYGGRHRGYDSDRGYGSDRGLIGERQGDRQYDRGPRRGPPTCFNCGEPMHYANQCPHPQKNLKFGRGSAGDFGESSSLSGPDRPKRPQQGDELESKVTEIGRSVAVVCQYVEMEQQKKIAKERRKAEKKEAVRRAAAERAKVELKKKKKEAKALKDAEQKEEMRKCLDIRMALRVGELRDEVREDVRDAIGWLCTVVARGKQKVAPSGSPANSASSSDTEELNLQTRDLCRTEKRKRGPEVYLRIVPRWNYLPNIHLVGLVDRATRCVE</sequence>
<dbReference type="Gene3D" id="4.10.60.10">
    <property type="entry name" value="Zinc finger, CCHC-type"/>
    <property type="match status" value="1"/>
</dbReference>
<feature type="region of interest" description="Disordered" evidence="2">
    <location>
        <begin position="1"/>
        <end position="126"/>
    </location>
</feature>
<dbReference type="SUPFAM" id="SSF57756">
    <property type="entry name" value="Retrovirus zinc finger-like domains"/>
    <property type="match status" value="1"/>
</dbReference>
<evidence type="ECO:0000256" key="2">
    <source>
        <dbReference type="SAM" id="MobiDB-lite"/>
    </source>
</evidence>
<keyword evidence="1" id="KW-0863">Zinc-finger</keyword>
<feature type="compositionally biased region" description="Basic and acidic residues" evidence="2">
    <location>
        <begin position="111"/>
        <end position="126"/>
    </location>
</feature>
<dbReference type="SMART" id="SM00343">
    <property type="entry name" value="ZnF_C2HC"/>
    <property type="match status" value="1"/>
</dbReference>
<name>A0A388JZC3_CHABU</name>
<dbReference type="AlphaFoldDB" id="A0A388JZC3"/>
<comment type="caution">
    <text evidence="4">The sequence shown here is derived from an EMBL/GenBank/DDBJ whole genome shotgun (WGS) entry which is preliminary data.</text>
</comment>
<dbReference type="Pfam" id="PF00098">
    <property type="entry name" value="zf-CCHC"/>
    <property type="match status" value="1"/>
</dbReference>
<dbReference type="GO" id="GO:0008270">
    <property type="term" value="F:zinc ion binding"/>
    <property type="evidence" value="ECO:0007669"/>
    <property type="project" value="UniProtKB-KW"/>
</dbReference>
<evidence type="ECO:0000256" key="1">
    <source>
        <dbReference type="PROSITE-ProRule" id="PRU00047"/>
    </source>
</evidence>
<dbReference type="InterPro" id="IPR036875">
    <property type="entry name" value="Znf_CCHC_sf"/>
</dbReference>
<reference evidence="4 5" key="1">
    <citation type="journal article" date="2018" name="Cell">
        <title>The Chara Genome: Secondary Complexity and Implications for Plant Terrestrialization.</title>
        <authorList>
            <person name="Nishiyama T."/>
            <person name="Sakayama H."/>
            <person name="Vries J.D."/>
            <person name="Buschmann H."/>
            <person name="Saint-Marcoux D."/>
            <person name="Ullrich K.K."/>
            <person name="Haas F.B."/>
            <person name="Vanderstraeten L."/>
            <person name="Becker D."/>
            <person name="Lang D."/>
            <person name="Vosolsobe S."/>
            <person name="Rombauts S."/>
            <person name="Wilhelmsson P.K.I."/>
            <person name="Janitza P."/>
            <person name="Kern R."/>
            <person name="Heyl A."/>
            <person name="Rumpler F."/>
            <person name="Villalobos L.I.A.C."/>
            <person name="Clay J.M."/>
            <person name="Skokan R."/>
            <person name="Toyoda A."/>
            <person name="Suzuki Y."/>
            <person name="Kagoshima H."/>
            <person name="Schijlen E."/>
            <person name="Tajeshwar N."/>
            <person name="Catarino B."/>
            <person name="Hetherington A.J."/>
            <person name="Saltykova A."/>
            <person name="Bonnot C."/>
            <person name="Breuninger H."/>
            <person name="Symeonidi A."/>
            <person name="Radhakrishnan G.V."/>
            <person name="Van Nieuwerburgh F."/>
            <person name="Deforce D."/>
            <person name="Chang C."/>
            <person name="Karol K.G."/>
            <person name="Hedrich R."/>
            <person name="Ulvskov P."/>
            <person name="Glockner G."/>
            <person name="Delwiche C.F."/>
            <person name="Petrasek J."/>
            <person name="Van de Peer Y."/>
            <person name="Friml J."/>
            <person name="Beilby M."/>
            <person name="Dolan L."/>
            <person name="Kohara Y."/>
            <person name="Sugano S."/>
            <person name="Fujiyama A."/>
            <person name="Delaux P.-M."/>
            <person name="Quint M."/>
            <person name="TheiBen G."/>
            <person name="Hagemann M."/>
            <person name="Harholt J."/>
            <person name="Dunand C."/>
            <person name="Zachgo S."/>
            <person name="Langdale J."/>
            <person name="Maumus F."/>
            <person name="Straeten D.V.D."/>
            <person name="Gould S.B."/>
            <person name="Rensing S.A."/>
        </authorList>
    </citation>
    <scope>NUCLEOTIDE SEQUENCE [LARGE SCALE GENOMIC DNA]</scope>
    <source>
        <strain evidence="4 5">S276</strain>
    </source>
</reference>
<dbReference type="EMBL" id="BFEA01000035">
    <property type="protein sequence ID" value="GBG63127.1"/>
    <property type="molecule type" value="Genomic_DNA"/>
</dbReference>
<keyword evidence="1" id="KW-0479">Metal-binding</keyword>
<dbReference type="Gramene" id="GBG63127">
    <property type="protein sequence ID" value="GBG63127"/>
    <property type="gene ID" value="CBR_g36614"/>
</dbReference>
<feature type="region of interest" description="Disordered" evidence="2">
    <location>
        <begin position="232"/>
        <end position="257"/>
    </location>
</feature>
<dbReference type="Proteomes" id="UP000265515">
    <property type="component" value="Unassembled WGS sequence"/>
</dbReference>
<protein>
    <recommendedName>
        <fullName evidence="3">CCHC-type domain-containing protein</fullName>
    </recommendedName>
</protein>
<gene>
    <name evidence="4" type="ORF">CBR_g36614</name>
</gene>
<feature type="compositionally biased region" description="Low complexity" evidence="2">
    <location>
        <begin position="234"/>
        <end position="246"/>
    </location>
</feature>
<accession>A0A388JZC3</accession>
<feature type="domain" description="CCHC-type" evidence="3">
    <location>
        <begin position="71"/>
        <end position="85"/>
    </location>
</feature>
<dbReference type="GO" id="GO:0003676">
    <property type="term" value="F:nucleic acid binding"/>
    <property type="evidence" value="ECO:0007669"/>
    <property type="project" value="InterPro"/>
</dbReference>
<feature type="region of interest" description="Disordered" evidence="2">
    <location>
        <begin position="148"/>
        <end position="172"/>
    </location>
</feature>